<evidence type="ECO:0000313" key="11">
    <source>
        <dbReference type="Proteomes" id="UP001500831"/>
    </source>
</evidence>
<dbReference type="Proteomes" id="UP001500831">
    <property type="component" value="Unassembled WGS sequence"/>
</dbReference>
<feature type="binding site" evidence="7">
    <location>
        <position position="43"/>
    </location>
    <ligand>
        <name>ATP</name>
        <dbReference type="ChEBI" id="CHEBI:30616"/>
    </ligand>
</feature>
<feature type="domain" description="Protein kinase" evidence="9">
    <location>
        <begin position="14"/>
        <end position="273"/>
    </location>
</feature>
<keyword evidence="3" id="KW-0808">Transferase</keyword>
<feature type="region of interest" description="Disordered" evidence="8">
    <location>
        <begin position="379"/>
        <end position="486"/>
    </location>
</feature>
<keyword evidence="4 7" id="KW-0547">Nucleotide-binding</keyword>
<evidence type="ECO:0000256" key="7">
    <source>
        <dbReference type="PROSITE-ProRule" id="PRU10141"/>
    </source>
</evidence>
<dbReference type="GO" id="GO:0016301">
    <property type="term" value="F:kinase activity"/>
    <property type="evidence" value="ECO:0007669"/>
    <property type="project" value="UniProtKB-KW"/>
</dbReference>
<dbReference type="Gene3D" id="1.10.510.10">
    <property type="entry name" value="Transferase(Phosphotransferase) domain 1"/>
    <property type="match status" value="1"/>
</dbReference>
<feature type="compositionally biased region" description="Low complexity" evidence="8">
    <location>
        <begin position="396"/>
        <end position="405"/>
    </location>
</feature>
<dbReference type="EC" id="2.7.11.1" evidence="1"/>
<keyword evidence="6 7" id="KW-0067">ATP-binding</keyword>
<keyword evidence="11" id="KW-1185">Reference proteome</keyword>
<evidence type="ECO:0000256" key="5">
    <source>
        <dbReference type="ARBA" id="ARBA00022777"/>
    </source>
</evidence>
<reference evidence="10 11" key="1">
    <citation type="journal article" date="2019" name="Int. J. Syst. Evol. Microbiol.">
        <title>The Global Catalogue of Microorganisms (GCM) 10K type strain sequencing project: providing services to taxonomists for standard genome sequencing and annotation.</title>
        <authorList>
            <consortium name="The Broad Institute Genomics Platform"/>
            <consortium name="The Broad Institute Genome Sequencing Center for Infectious Disease"/>
            <person name="Wu L."/>
            <person name="Ma J."/>
        </authorList>
    </citation>
    <scope>NUCLEOTIDE SEQUENCE [LARGE SCALE GENOMIC DNA]</scope>
    <source>
        <strain evidence="10 11">JCM 6242</strain>
    </source>
</reference>
<keyword evidence="5 10" id="KW-0418">Kinase</keyword>
<dbReference type="InterPro" id="IPR000719">
    <property type="entry name" value="Prot_kinase_dom"/>
</dbReference>
<dbReference type="Pfam" id="PF00069">
    <property type="entry name" value="Pkinase"/>
    <property type="match status" value="1"/>
</dbReference>
<dbReference type="PROSITE" id="PS00107">
    <property type="entry name" value="PROTEIN_KINASE_ATP"/>
    <property type="match status" value="1"/>
</dbReference>
<evidence type="ECO:0000256" key="1">
    <source>
        <dbReference type="ARBA" id="ARBA00012513"/>
    </source>
</evidence>
<dbReference type="PANTHER" id="PTHR43289">
    <property type="entry name" value="MITOGEN-ACTIVATED PROTEIN KINASE KINASE KINASE 20-RELATED"/>
    <property type="match status" value="1"/>
</dbReference>
<feature type="region of interest" description="Disordered" evidence="8">
    <location>
        <begin position="277"/>
        <end position="340"/>
    </location>
</feature>
<dbReference type="SMART" id="SM00220">
    <property type="entry name" value="S_TKc"/>
    <property type="match status" value="1"/>
</dbReference>
<evidence type="ECO:0000256" key="6">
    <source>
        <dbReference type="ARBA" id="ARBA00022840"/>
    </source>
</evidence>
<feature type="compositionally biased region" description="Low complexity" evidence="8">
    <location>
        <begin position="433"/>
        <end position="452"/>
    </location>
</feature>
<dbReference type="InterPro" id="IPR017441">
    <property type="entry name" value="Protein_kinase_ATP_BS"/>
</dbReference>
<accession>A0ABN3W522</accession>
<organism evidence="10 11">
    <name type="scientific">Streptosporangium fragile</name>
    <dbReference type="NCBI Taxonomy" id="46186"/>
    <lineage>
        <taxon>Bacteria</taxon>
        <taxon>Bacillati</taxon>
        <taxon>Actinomycetota</taxon>
        <taxon>Actinomycetes</taxon>
        <taxon>Streptosporangiales</taxon>
        <taxon>Streptosporangiaceae</taxon>
        <taxon>Streptosporangium</taxon>
    </lineage>
</organism>
<proteinExistence type="predicted"/>
<comment type="caution">
    <text evidence="10">The sequence shown here is derived from an EMBL/GenBank/DDBJ whole genome shotgun (WGS) entry which is preliminary data.</text>
</comment>
<evidence type="ECO:0000259" key="9">
    <source>
        <dbReference type="PROSITE" id="PS50011"/>
    </source>
</evidence>
<protein>
    <recommendedName>
        <fullName evidence="1">non-specific serine/threonine protein kinase</fullName>
        <ecNumber evidence="1">2.7.11.1</ecNumber>
    </recommendedName>
</protein>
<feature type="compositionally biased region" description="Basic and acidic residues" evidence="8">
    <location>
        <begin position="459"/>
        <end position="477"/>
    </location>
</feature>
<dbReference type="InterPro" id="IPR011009">
    <property type="entry name" value="Kinase-like_dom_sf"/>
</dbReference>
<evidence type="ECO:0000256" key="2">
    <source>
        <dbReference type="ARBA" id="ARBA00022527"/>
    </source>
</evidence>
<dbReference type="PROSITE" id="PS00108">
    <property type="entry name" value="PROTEIN_KINASE_ST"/>
    <property type="match status" value="1"/>
</dbReference>
<feature type="compositionally biased region" description="Low complexity" evidence="8">
    <location>
        <begin position="308"/>
        <end position="323"/>
    </location>
</feature>
<dbReference type="PROSITE" id="PS50011">
    <property type="entry name" value="PROTEIN_KINASE_DOM"/>
    <property type="match status" value="1"/>
</dbReference>
<evidence type="ECO:0000256" key="8">
    <source>
        <dbReference type="SAM" id="MobiDB-lite"/>
    </source>
</evidence>
<dbReference type="PANTHER" id="PTHR43289:SF6">
    <property type="entry name" value="SERINE_THREONINE-PROTEIN KINASE NEKL-3"/>
    <property type="match status" value="1"/>
</dbReference>
<dbReference type="EMBL" id="BAAAVI010000052">
    <property type="protein sequence ID" value="GAA2894128.1"/>
    <property type="molecule type" value="Genomic_DNA"/>
</dbReference>
<dbReference type="SUPFAM" id="SSF56112">
    <property type="entry name" value="Protein kinase-like (PK-like)"/>
    <property type="match status" value="1"/>
</dbReference>
<evidence type="ECO:0000256" key="3">
    <source>
        <dbReference type="ARBA" id="ARBA00022679"/>
    </source>
</evidence>
<name>A0ABN3W522_9ACTN</name>
<evidence type="ECO:0000313" key="10">
    <source>
        <dbReference type="EMBL" id="GAA2894128.1"/>
    </source>
</evidence>
<dbReference type="CDD" id="cd14014">
    <property type="entry name" value="STKc_PknB_like"/>
    <property type="match status" value="1"/>
</dbReference>
<evidence type="ECO:0000256" key="4">
    <source>
        <dbReference type="ARBA" id="ARBA00022741"/>
    </source>
</evidence>
<dbReference type="InterPro" id="IPR008271">
    <property type="entry name" value="Ser/Thr_kinase_AS"/>
</dbReference>
<sequence>MAAGGSEAPLGSRYVLLDEIGAGGMGTVWRAQRRDTGETVAVKLLRDSLTGDPDLVLRFVQERNVMRTLRHPNIVTVRDFVIEGERLALVMDFVEGGDLLTLLRRRGTLLPADAVRLTAQVADALAVAHAVGVVHRDVKPGNVLIDGATGEARLTDFGVARIVHGPGLTRTTSIIGTPVYLAPEVADGGTPTPAVDVYAVGLILYELLAGRPPFVGDHPMALLRQHAMALPRRLPGMPDALWPVISACAAKDPAERPRAEEVATALREAAPSLAELPALPRVAREDAPSVTSEPLPADASRAGPVARGTGTSGTDGTSPSGGASRTGEGNTAPARRGRPRRLVVTATSAAALLLSAAVVTVVAPWRAPDAGAEGNQALASEGAADGPTGAVRTTLPVPSRAARSSPTPPPERQPARSRTPEAVASGPPRKSGPTKPVTQPTRTPQPRRSTPTAINPEAEESRTADAPRRDPEPEWRCRSWISTGAGTGTEMSPCMAMVGDVFYLMGRVRGASSVRSDIHVQLYNTDVEVNVSRPFVCSGVSPSGDGGIATCGPFTTTAPRIGAKHDVRQRWRRTGTAAYGGGAESPWVLW</sequence>
<gene>
    <name evidence="10" type="ORF">GCM10010517_58780</name>
</gene>
<keyword evidence="2" id="KW-0723">Serine/threonine-protein kinase</keyword>